<dbReference type="EMBL" id="JAMRXG010000001">
    <property type="protein sequence ID" value="MCM6772371.1"/>
    <property type="molecule type" value="Genomic_DNA"/>
</dbReference>
<evidence type="ECO:0000313" key="2">
    <source>
        <dbReference type="EMBL" id="MCM6772371.1"/>
    </source>
</evidence>
<sequence length="190" mass="20939">MSGAVTNRAADIVAGWPQPSRAAALAVLDAYGEPHEATDSALIWHGVGPWRRLVASRSYWEHNFPAPHTDSVSGVVEYPVPVAMYSTLARFDGGLTVDRTTGEVSSLCHDERSNLLALNLMHDIVSGARSPEQARDYYTKEFLDHRRGKPTPYMEGLRFEPRSAPDPDERLISEADLAAAVAERGDRPER</sequence>
<evidence type="ECO:0000313" key="3">
    <source>
        <dbReference type="Proteomes" id="UP001139157"/>
    </source>
</evidence>
<reference evidence="2" key="1">
    <citation type="submission" date="2022-06" db="EMBL/GenBank/DDBJ databases">
        <title>Novel species in genus nocardia.</title>
        <authorList>
            <person name="Li F."/>
        </authorList>
    </citation>
    <scope>NUCLEOTIDE SEQUENCE</scope>
    <source>
        <strain evidence="2">CDC141</strain>
    </source>
</reference>
<feature type="compositionally biased region" description="Basic and acidic residues" evidence="1">
    <location>
        <begin position="157"/>
        <end position="169"/>
    </location>
</feature>
<gene>
    <name evidence="2" type="ORF">NDR86_02650</name>
</gene>
<keyword evidence="3" id="KW-1185">Reference proteome</keyword>
<dbReference type="Proteomes" id="UP001139157">
    <property type="component" value="Unassembled WGS sequence"/>
</dbReference>
<feature type="region of interest" description="Disordered" evidence="1">
    <location>
        <begin position="147"/>
        <end position="169"/>
    </location>
</feature>
<proteinExistence type="predicted"/>
<dbReference type="RefSeq" id="WP_251909230.1">
    <property type="nucleotide sequence ID" value="NZ_JAMRXG010000001.1"/>
</dbReference>
<name>A0A9X2E2E2_9NOCA</name>
<evidence type="ECO:0000256" key="1">
    <source>
        <dbReference type="SAM" id="MobiDB-lite"/>
    </source>
</evidence>
<organism evidence="2 3">
    <name type="scientific">Nocardia pulmonis</name>
    <dbReference type="NCBI Taxonomy" id="2951408"/>
    <lineage>
        <taxon>Bacteria</taxon>
        <taxon>Bacillati</taxon>
        <taxon>Actinomycetota</taxon>
        <taxon>Actinomycetes</taxon>
        <taxon>Mycobacteriales</taxon>
        <taxon>Nocardiaceae</taxon>
        <taxon>Nocardia</taxon>
    </lineage>
</organism>
<protein>
    <submittedName>
        <fullName evidence="2">Uncharacterized protein</fullName>
    </submittedName>
</protein>
<dbReference type="AlphaFoldDB" id="A0A9X2E2E2"/>
<accession>A0A9X2E2E2</accession>
<comment type="caution">
    <text evidence="2">The sequence shown here is derived from an EMBL/GenBank/DDBJ whole genome shotgun (WGS) entry which is preliminary data.</text>
</comment>